<accession>A0ABY6IVY9</accession>
<feature type="domain" description="Methyltransferase" evidence="2">
    <location>
        <begin position="46"/>
        <end position="153"/>
    </location>
</feature>
<evidence type="ECO:0000256" key="1">
    <source>
        <dbReference type="ARBA" id="ARBA00022679"/>
    </source>
</evidence>
<name>A0ABY6IVY9_9HYPH</name>
<dbReference type="GO" id="GO:0008168">
    <property type="term" value="F:methyltransferase activity"/>
    <property type="evidence" value="ECO:0007669"/>
    <property type="project" value="UniProtKB-KW"/>
</dbReference>
<evidence type="ECO:0000313" key="3">
    <source>
        <dbReference type="EMBL" id="UYQ73557.1"/>
    </source>
</evidence>
<evidence type="ECO:0000313" key="4">
    <source>
        <dbReference type="Proteomes" id="UP001163882"/>
    </source>
</evidence>
<protein>
    <submittedName>
        <fullName evidence="3">Methyltransferase domain-containing protein</fullName>
    </submittedName>
</protein>
<sequence length="277" mass="29787">MSGSQTQAKEQAYILGHSERELVRLERQAALFADLTRDILLRAGLEKGMRVLDVGCGVGDVSLIAADIVGTDGAIIGLDPSEAALSVARARAEAKGLDISFVPGTLEAMEIPADIDAVIGRFLLLHMTDPGATLAGLAERLKPGTLVSFIEFDISTSYAQPALPLLHRCIERITEVYRRSGRTADMGAMLYPAYRTAGMAPEMIGLTRIGNDQDVDGFEFIVESTRSLTSAMETLGIASAAEIEIETLHERLIHEAQAGTDPCIFYPRLVGAWARVS</sequence>
<proteinExistence type="predicted"/>
<organism evidence="3 4">
    <name type="scientific">Pelagibacterium flavum</name>
    <dbReference type="NCBI Taxonomy" id="2984530"/>
    <lineage>
        <taxon>Bacteria</taxon>
        <taxon>Pseudomonadati</taxon>
        <taxon>Pseudomonadota</taxon>
        <taxon>Alphaproteobacteria</taxon>
        <taxon>Hyphomicrobiales</taxon>
        <taxon>Devosiaceae</taxon>
        <taxon>Pelagibacterium</taxon>
    </lineage>
</organism>
<dbReference type="InterPro" id="IPR025714">
    <property type="entry name" value="Methyltranfer_dom"/>
</dbReference>
<keyword evidence="1" id="KW-0808">Transferase</keyword>
<dbReference type="CDD" id="cd02440">
    <property type="entry name" value="AdoMet_MTases"/>
    <property type="match status" value="1"/>
</dbReference>
<dbReference type="SUPFAM" id="SSF53335">
    <property type="entry name" value="S-adenosyl-L-methionine-dependent methyltransferases"/>
    <property type="match status" value="1"/>
</dbReference>
<keyword evidence="4" id="KW-1185">Reference proteome</keyword>
<dbReference type="GO" id="GO:0032259">
    <property type="term" value="P:methylation"/>
    <property type="evidence" value="ECO:0007669"/>
    <property type="project" value="UniProtKB-KW"/>
</dbReference>
<dbReference type="PANTHER" id="PTHR43861">
    <property type="entry name" value="TRANS-ACONITATE 2-METHYLTRANSFERASE-RELATED"/>
    <property type="match status" value="1"/>
</dbReference>
<dbReference type="PANTHER" id="PTHR43861:SF3">
    <property type="entry name" value="PUTATIVE (AFU_ORTHOLOGUE AFUA_2G14390)-RELATED"/>
    <property type="match status" value="1"/>
</dbReference>
<dbReference type="EMBL" id="CP107716">
    <property type="protein sequence ID" value="UYQ73557.1"/>
    <property type="molecule type" value="Genomic_DNA"/>
</dbReference>
<reference evidence="3" key="1">
    <citation type="submission" date="2022-10" db="EMBL/GenBank/DDBJ databases">
        <title>YIM 151497 complete genome.</title>
        <authorList>
            <person name="Chen X."/>
        </authorList>
    </citation>
    <scope>NUCLEOTIDE SEQUENCE</scope>
    <source>
        <strain evidence="3">YIM 151497</strain>
    </source>
</reference>
<dbReference type="InterPro" id="IPR029063">
    <property type="entry name" value="SAM-dependent_MTases_sf"/>
</dbReference>
<dbReference type="RefSeq" id="WP_264227122.1">
    <property type="nucleotide sequence ID" value="NZ_CP107716.1"/>
</dbReference>
<evidence type="ECO:0000259" key="2">
    <source>
        <dbReference type="Pfam" id="PF13847"/>
    </source>
</evidence>
<dbReference type="Pfam" id="PF13847">
    <property type="entry name" value="Methyltransf_31"/>
    <property type="match status" value="1"/>
</dbReference>
<keyword evidence="3" id="KW-0489">Methyltransferase</keyword>
<gene>
    <name evidence="3" type="ORF">OF122_07325</name>
</gene>
<dbReference type="Gene3D" id="3.40.50.150">
    <property type="entry name" value="Vaccinia Virus protein VP39"/>
    <property type="match status" value="1"/>
</dbReference>
<dbReference type="Proteomes" id="UP001163882">
    <property type="component" value="Chromosome"/>
</dbReference>